<reference evidence="1 2" key="1">
    <citation type="submission" date="2015-10" db="EMBL/GenBank/DDBJ databases">
        <title>Erysipelothrix larvae sp. LV19 isolated from the larval gut of the rhinoceros beetle, Trypoxylus dichotomus.</title>
        <authorList>
            <person name="Lim S."/>
            <person name="Kim B.-C."/>
        </authorList>
    </citation>
    <scope>NUCLEOTIDE SEQUENCE [LARGE SCALE GENOMIC DNA]</scope>
    <source>
        <strain evidence="1 2">LV19</strain>
    </source>
</reference>
<dbReference type="RefSeq" id="WP_067630754.1">
    <property type="nucleotide sequence ID" value="NZ_CP013213.1"/>
</dbReference>
<accession>A0A109UGL3</accession>
<keyword evidence="2" id="KW-1185">Reference proteome</keyword>
<dbReference type="EMBL" id="CP013213">
    <property type="protein sequence ID" value="AMC92822.1"/>
    <property type="molecule type" value="Genomic_DNA"/>
</dbReference>
<dbReference type="AlphaFoldDB" id="A0A109UGL3"/>
<name>A0A109UGL3_9FIRM</name>
<evidence type="ECO:0000313" key="1">
    <source>
        <dbReference type="EMBL" id="AMC92822.1"/>
    </source>
</evidence>
<sequence length="140" mass="15523">MKKKIRLLWGLLAALILAIAIAIVLVLNPIKSDEAKVTDKVKTIGSTFYEDFFYPQQVLGLSEAEIAQKLTVFSDDGISITLESIEKVLEIKDKVGDAISEVTSESAKLVCNPQTTKVIIIPKEPFTKHDYDVKVELDCK</sequence>
<organism evidence="1 2">
    <name type="scientific">Erysipelothrix larvae</name>
    <dbReference type="NCBI Taxonomy" id="1514105"/>
    <lineage>
        <taxon>Bacteria</taxon>
        <taxon>Bacillati</taxon>
        <taxon>Bacillota</taxon>
        <taxon>Erysipelotrichia</taxon>
        <taxon>Erysipelotrichales</taxon>
        <taxon>Erysipelotrichaceae</taxon>
        <taxon>Erysipelothrix</taxon>
    </lineage>
</organism>
<gene>
    <name evidence="1" type="ORF">AOC36_02120</name>
</gene>
<dbReference type="KEGG" id="erl:AOC36_02120"/>
<evidence type="ECO:0000313" key="2">
    <source>
        <dbReference type="Proteomes" id="UP000063781"/>
    </source>
</evidence>
<protein>
    <submittedName>
        <fullName evidence="1">Uncharacterized protein</fullName>
    </submittedName>
</protein>
<proteinExistence type="predicted"/>
<dbReference type="OrthoDB" id="9802649at2"/>
<dbReference type="Proteomes" id="UP000063781">
    <property type="component" value="Chromosome"/>
</dbReference>